<name>A0ABX4YJL1_9LEPT</name>
<keyword evidence="3" id="KW-1185">Reference proteome</keyword>
<keyword evidence="2" id="KW-0238">DNA-binding</keyword>
<dbReference type="GO" id="GO:0003677">
    <property type="term" value="F:DNA binding"/>
    <property type="evidence" value="ECO:0007669"/>
    <property type="project" value="UniProtKB-KW"/>
</dbReference>
<organism evidence="2 3">
    <name type="scientific">Leptospira inadai serovar Lyme</name>
    <dbReference type="NCBI Taxonomy" id="293084"/>
    <lineage>
        <taxon>Bacteria</taxon>
        <taxon>Pseudomonadati</taxon>
        <taxon>Spirochaetota</taxon>
        <taxon>Spirochaetia</taxon>
        <taxon>Leptospirales</taxon>
        <taxon>Leptospiraceae</taxon>
        <taxon>Leptospira</taxon>
    </lineage>
</organism>
<dbReference type="Pfam" id="PF01833">
    <property type="entry name" value="TIG"/>
    <property type="match status" value="1"/>
</dbReference>
<protein>
    <submittedName>
        <fullName evidence="2">DNA-binding protein</fullName>
    </submittedName>
</protein>
<feature type="domain" description="IPT/TIG" evidence="1">
    <location>
        <begin position="83"/>
        <end position="153"/>
    </location>
</feature>
<dbReference type="SUPFAM" id="SSF81296">
    <property type="entry name" value="E set domains"/>
    <property type="match status" value="1"/>
</dbReference>
<dbReference type="EMBL" id="MCRM02000007">
    <property type="protein sequence ID" value="PNV75359.1"/>
    <property type="molecule type" value="Genomic_DNA"/>
</dbReference>
<accession>A0ABX4YJL1</accession>
<dbReference type="InterPro" id="IPR002909">
    <property type="entry name" value="IPT_dom"/>
</dbReference>
<dbReference type="InterPro" id="IPR014756">
    <property type="entry name" value="Ig_E-set"/>
</dbReference>
<dbReference type="CDD" id="cd00603">
    <property type="entry name" value="IPT_PCSR"/>
    <property type="match status" value="1"/>
</dbReference>
<proteinExistence type="predicted"/>
<evidence type="ECO:0000259" key="1">
    <source>
        <dbReference type="Pfam" id="PF01833"/>
    </source>
</evidence>
<dbReference type="InterPro" id="IPR013783">
    <property type="entry name" value="Ig-like_fold"/>
</dbReference>
<comment type="caution">
    <text evidence="2">The sequence shown here is derived from an EMBL/GenBank/DDBJ whole genome shotgun (WGS) entry which is preliminary data.</text>
</comment>
<dbReference type="Proteomes" id="UP000094669">
    <property type="component" value="Unassembled WGS sequence"/>
</dbReference>
<sequence>MAHWFDLRKKLIPSGTLLSDTRVGCGIFPIRQAKAYRADGSRIGKMQTLGKNILIVLILIMGVLYCQQAKHTDLASQLGIGNPVITSIDPPSGSPPIAPYLPTLITITGRNFGTDITQSSVTINGVATPLLTATSTQITANVPAGASTGLLYVMKSGGVVICDPLNLNGATNCYGTKFYIDCYKAYQNQYGTELGITYPTSKKFQINGQVETHAVRIDLNLNGATNVKIGCDTYSAVTYFSPTCAQTNLGTFSNPSSWVYQPIINFPTYYTVQMFITAGTGTCDISFQ</sequence>
<dbReference type="NCBIfam" id="NF047769">
    <property type="entry name" value="LIC10067_lipo"/>
    <property type="match status" value="1"/>
</dbReference>
<evidence type="ECO:0000313" key="2">
    <source>
        <dbReference type="EMBL" id="PNV75359.1"/>
    </source>
</evidence>
<reference evidence="2" key="1">
    <citation type="submission" date="2018-01" db="EMBL/GenBank/DDBJ databases">
        <title>Genomic characterization of Leptospira inadai serogroup Lyme isolated from captured rat in Brazil and comparative analysis with human reference strain.</title>
        <authorList>
            <person name="Moreno L.Z."/>
            <person name="Loureiro A.P."/>
            <person name="Miraglia F."/>
            <person name="Kremer F.S."/>
            <person name="Eslabao M.R."/>
            <person name="Dellagostin O.A."/>
            <person name="Lilenbaum W."/>
            <person name="Moreno A.M."/>
        </authorList>
    </citation>
    <scope>NUCLEOTIDE SEQUENCE [LARGE SCALE GENOMIC DNA]</scope>
    <source>
        <strain evidence="2">M34/99</strain>
    </source>
</reference>
<evidence type="ECO:0000313" key="3">
    <source>
        <dbReference type="Proteomes" id="UP000094669"/>
    </source>
</evidence>
<dbReference type="Gene3D" id="2.60.40.10">
    <property type="entry name" value="Immunoglobulins"/>
    <property type="match status" value="1"/>
</dbReference>
<gene>
    <name evidence="2" type="ORF">BES34_008865</name>
</gene>